<dbReference type="RefSeq" id="WP_204906784.1">
    <property type="nucleotide sequence ID" value="NZ_JACJKS010000011.1"/>
</dbReference>
<dbReference type="AlphaFoldDB" id="A0A938XDD9"/>
<dbReference type="Gene3D" id="3.40.50.1360">
    <property type="match status" value="1"/>
</dbReference>
<feature type="domain" description="Sugar-binding" evidence="5">
    <location>
        <begin position="57"/>
        <end position="307"/>
    </location>
</feature>
<dbReference type="InterPro" id="IPR051054">
    <property type="entry name" value="SorC_transcr_regulators"/>
</dbReference>
<evidence type="ECO:0000256" key="4">
    <source>
        <dbReference type="ARBA" id="ARBA00023163"/>
    </source>
</evidence>
<dbReference type="GO" id="GO:0030246">
    <property type="term" value="F:carbohydrate binding"/>
    <property type="evidence" value="ECO:0007669"/>
    <property type="project" value="InterPro"/>
</dbReference>
<dbReference type="InterPro" id="IPR037171">
    <property type="entry name" value="NagB/RpiA_transferase-like"/>
</dbReference>
<dbReference type="Pfam" id="PF04198">
    <property type="entry name" value="Sugar-bind"/>
    <property type="match status" value="1"/>
</dbReference>
<reference evidence="6" key="1">
    <citation type="submission" date="2020-08" db="EMBL/GenBank/DDBJ databases">
        <authorList>
            <person name="Cejkova D."/>
            <person name="Kubasova T."/>
            <person name="Jahodarova E."/>
            <person name="Rychlik I."/>
        </authorList>
    </citation>
    <scope>NUCLEOTIDE SEQUENCE</scope>
    <source>
        <strain evidence="6">An582</strain>
    </source>
</reference>
<keyword evidence="3" id="KW-0238">DNA-binding</keyword>
<dbReference type="PANTHER" id="PTHR34294:SF1">
    <property type="entry name" value="TRANSCRIPTIONAL REGULATOR LSRR"/>
    <property type="match status" value="1"/>
</dbReference>
<dbReference type="EMBL" id="JACJKS010000011">
    <property type="protein sequence ID" value="MBM6948785.1"/>
    <property type="molecule type" value="Genomic_DNA"/>
</dbReference>
<dbReference type="Proteomes" id="UP000705508">
    <property type="component" value="Unassembled WGS sequence"/>
</dbReference>
<reference evidence="6" key="2">
    <citation type="journal article" date="2021" name="Sci. Rep.">
        <title>The distribution of antibiotic resistance genes in chicken gut microbiota commensals.</title>
        <authorList>
            <person name="Juricova H."/>
            <person name="Matiasovicova J."/>
            <person name="Kubasova T."/>
            <person name="Cejkova D."/>
            <person name="Rychlik I."/>
        </authorList>
    </citation>
    <scope>NUCLEOTIDE SEQUENCE</scope>
    <source>
        <strain evidence="6">An582</strain>
    </source>
</reference>
<dbReference type="PANTHER" id="PTHR34294">
    <property type="entry name" value="TRANSCRIPTIONAL REGULATOR-RELATED"/>
    <property type="match status" value="1"/>
</dbReference>
<name>A0A938XDD9_9CLOT</name>
<evidence type="ECO:0000313" key="7">
    <source>
        <dbReference type="Proteomes" id="UP000705508"/>
    </source>
</evidence>
<evidence type="ECO:0000259" key="5">
    <source>
        <dbReference type="Pfam" id="PF04198"/>
    </source>
</evidence>
<comment type="similarity">
    <text evidence="1">Belongs to the SorC transcriptional regulatory family.</text>
</comment>
<keyword evidence="2" id="KW-0805">Transcription regulation</keyword>
<gene>
    <name evidence="6" type="ORF">H6A20_08995</name>
</gene>
<sequence length="313" mass="35484">MREDVYIKIAYWYYTLGMTQDEIAKRLSFTRQRVNQIINSLVELGIVNITIQGYERDNIELECQLIDRFGLKQTVIASDYGERKTVMYKVANVAAQYLNDTIRQGDIIGVSWGRTLSEVVDQMVYHKRSDCRVVQLMGAQNIEQKVEKSDEIARNLANKLDCSSYMLYAPVVVEHEMTKQMLLRERSIRASFEMMNRCNIAVIGVGELTETATMCTRGHITKEDIRILRDAGFVGDLAMNPIREDGSWNDCPLTDRLLNASMECLRNIDNVILVACGDAKVGAIRAALKTGCIDILITDETTGRKVLCEDTED</sequence>
<dbReference type="Gene3D" id="1.10.10.10">
    <property type="entry name" value="Winged helix-like DNA-binding domain superfamily/Winged helix DNA-binding domain"/>
    <property type="match status" value="1"/>
</dbReference>
<comment type="caution">
    <text evidence="6">The sequence shown here is derived from an EMBL/GenBank/DDBJ whole genome shotgun (WGS) entry which is preliminary data.</text>
</comment>
<protein>
    <submittedName>
        <fullName evidence="6">Sugar-binding transcriptional regulator</fullName>
    </submittedName>
</protein>
<organism evidence="6 7">
    <name type="scientific">Mordavella massiliensis</name>
    <dbReference type="NCBI Taxonomy" id="1871024"/>
    <lineage>
        <taxon>Bacteria</taxon>
        <taxon>Bacillati</taxon>
        <taxon>Bacillota</taxon>
        <taxon>Clostridia</taxon>
        <taxon>Eubacteriales</taxon>
        <taxon>Clostridiaceae</taxon>
        <taxon>Mordavella</taxon>
    </lineage>
</organism>
<evidence type="ECO:0000313" key="6">
    <source>
        <dbReference type="EMBL" id="MBM6948785.1"/>
    </source>
</evidence>
<evidence type="ECO:0000256" key="1">
    <source>
        <dbReference type="ARBA" id="ARBA00010466"/>
    </source>
</evidence>
<dbReference type="InterPro" id="IPR007324">
    <property type="entry name" value="Sugar-bd_dom_put"/>
</dbReference>
<evidence type="ECO:0000256" key="2">
    <source>
        <dbReference type="ARBA" id="ARBA00023015"/>
    </source>
</evidence>
<dbReference type="SUPFAM" id="SSF100950">
    <property type="entry name" value="NagB/RpiA/CoA transferase-like"/>
    <property type="match status" value="1"/>
</dbReference>
<evidence type="ECO:0000256" key="3">
    <source>
        <dbReference type="ARBA" id="ARBA00023125"/>
    </source>
</evidence>
<accession>A0A938XDD9</accession>
<proteinExistence type="inferred from homology"/>
<keyword evidence="4" id="KW-0804">Transcription</keyword>
<dbReference type="GO" id="GO:0003677">
    <property type="term" value="F:DNA binding"/>
    <property type="evidence" value="ECO:0007669"/>
    <property type="project" value="UniProtKB-KW"/>
</dbReference>
<dbReference type="InterPro" id="IPR036388">
    <property type="entry name" value="WH-like_DNA-bd_sf"/>
</dbReference>